<proteinExistence type="predicted"/>
<feature type="region of interest" description="Disordered" evidence="1">
    <location>
        <begin position="119"/>
        <end position="141"/>
    </location>
</feature>
<feature type="compositionally biased region" description="Polar residues" evidence="1">
    <location>
        <begin position="57"/>
        <end position="67"/>
    </location>
</feature>
<dbReference type="AlphaFoldDB" id="A0A9N8P908"/>
<feature type="compositionally biased region" description="Polar residues" evidence="1">
    <location>
        <begin position="17"/>
        <end position="26"/>
    </location>
</feature>
<name>A0A9N8P908_9PEZI</name>
<protein>
    <submittedName>
        <fullName evidence="2">Uncharacterized protein</fullName>
    </submittedName>
</protein>
<comment type="caution">
    <text evidence="2">The sequence shown here is derived from an EMBL/GenBank/DDBJ whole genome shotgun (WGS) entry which is preliminary data.</text>
</comment>
<feature type="compositionally biased region" description="Polar residues" evidence="1">
    <location>
        <begin position="218"/>
        <end position="227"/>
    </location>
</feature>
<feature type="region of interest" description="Disordered" evidence="1">
    <location>
        <begin position="441"/>
        <end position="461"/>
    </location>
</feature>
<organism evidence="2 3">
    <name type="scientific">Aureobasidium vineae</name>
    <dbReference type="NCBI Taxonomy" id="2773715"/>
    <lineage>
        <taxon>Eukaryota</taxon>
        <taxon>Fungi</taxon>
        <taxon>Dikarya</taxon>
        <taxon>Ascomycota</taxon>
        <taxon>Pezizomycotina</taxon>
        <taxon>Dothideomycetes</taxon>
        <taxon>Dothideomycetidae</taxon>
        <taxon>Dothideales</taxon>
        <taxon>Saccotheciaceae</taxon>
        <taxon>Aureobasidium</taxon>
    </lineage>
</organism>
<evidence type="ECO:0000256" key="1">
    <source>
        <dbReference type="SAM" id="MobiDB-lite"/>
    </source>
</evidence>
<accession>A0A9N8P908</accession>
<feature type="compositionally biased region" description="Polar residues" evidence="1">
    <location>
        <begin position="443"/>
        <end position="461"/>
    </location>
</feature>
<dbReference type="Proteomes" id="UP000716446">
    <property type="component" value="Unassembled WGS sequence"/>
</dbReference>
<reference evidence="2" key="1">
    <citation type="submission" date="2020-06" db="EMBL/GenBank/DDBJ databases">
        <authorList>
            <person name="Onetto C."/>
        </authorList>
    </citation>
    <scope>NUCLEOTIDE SEQUENCE</scope>
</reference>
<evidence type="ECO:0000313" key="2">
    <source>
        <dbReference type="EMBL" id="CAD0086307.1"/>
    </source>
</evidence>
<feature type="region of interest" description="Disordered" evidence="1">
    <location>
        <begin position="324"/>
        <end position="372"/>
    </location>
</feature>
<sequence length="544" mass="59798">MALASLKRQLSRVLARDTTTNGTSSCDAPELPSDAQVDEQCQRASPKASIYKHSPAHSGTTLHDLNQAPTNVSPEYLSDAMVHVMTVGDSIITIETQQRDAEQGEQPAVKRRKKSFGLRRVKTEPASQSTPLHGSITTIESVPNGSRSRAWSYPLVNWKNLSLVRRMRRSADLKEARKEARKGKASCELVPGDQPQTGDADENTTAHLAPLMPGAVQGSPSHINRLSNGLDASPRASVNLGIGASAPGQDKESSKKHSNSSSEEQIKRKDSRFHEVMQAGEKAAADMEANTREVAFEERPQKNSAFLLHPIDWIRQHHATVFPLPSSDSSSDSDSRPPSPTTRPARPARRTQEPHPVQPQATRRRGSEALTRDELYMRSRINLPPGMDIPAVGQAGPVDWLHRGWEEHYRQLAESSRRACHPLAAACFLPTRGEEMQRYVPGSQCQNGRGRASTQRGQSTPYPTGVYIQTCDFAVHGKGKGIMYVQDVGAQDGRGRRENRNAAFPEYERQRRIEEGACVTTLTLGECNFAKELGQNASQDSIST</sequence>
<gene>
    <name evidence="2" type="ORF">AWRI4619_LOCUS4055</name>
</gene>
<feature type="compositionally biased region" description="Polar residues" evidence="1">
    <location>
        <begin position="125"/>
        <end position="141"/>
    </location>
</feature>
<feature type="region of interest" description="Disordered" evidence="1">
    <location>
        <begin position="175"/>
        <end position="271"/>
    </location>
</feature>
<evidence type="ECO:0000313" key="3">
    <source>
        <dbReference type="Proteomes" id="UP000716446"/>
    </source>
</evidence>
<keyword evidence="3" id="KW-1185">Reference proteome</keyword>
<dbReference type="EMBL" id="CAIJEN010000005">
    <property type="protein sequence ID" value="CAD0086307.1"/>
    <property type="molecule type" value="Genomic_DNA"/>
</dbReference>
<feature type="region of interest" description="Disordered" evidence="1">
    <location>
        <begin position="14"/>
        <end position="67"/>
    </location>
</feature>